<organism evidence="2">
    <name type="scientific">viral metagenome</name>
    <dbReference type="NCBI Taxonomy" id="1070528"/>
    <lineage>
        <taxon>unclassified sequences</taxon>
        <taxon>metagenomes</taxon>
        <taxon>organismal metagenomes</taxon>
    </lineage>
</organism>
<proteinExistence type="predicted"/>
<dbReference type="EMBL" id="MN738948">
    <property type="protein sequence ID" value="QHT32770.1"/>
    <property type="molecule type" value="Genomic_DNA"/>
</dbReference>
<feature type="region of interest" description="Disordered" evidence="1">
    <location>
        <begin position="47"/>
        <end position="86"/>
    </location>
</feature>
<protein>
    <submittedName>
        <fullName evidence="2">Uncharacterized protein</fullName>
    </submittedName>
</protein>
<reference evidence="2" key="1">
    <citation type="journal article" date="2020" name="Nature">
        <title>Giant virus diversity and host interactions through global metagenomics.</title>
        <authorList>
            <person name="Schulz F."/>
            <person name="Roux S."/>
            <person name="Paez-Espino D."/>
            <person name="Jungbluth S."/>
            <person name="Walsh D.A."/>
            <person name="Denef V.J."/>
            <person name="McMahon K.D."/>
            <person name="Konstantinidis K.T."/>
            <person name="Eloe-Fadrosh E.A."/>
            <person name="Kyrpides N.C."/>
            <person name="Woyke T."/>
        </authorList>
    </citation>
    <scope>NUCLEOTIDE SEQUENCE</scope>
    <source>
        <strain evidence="2">GVMAG-M-3300009161-30</strain>
    </source>
</reference>
<name>A0A6C0EWZ6_9ZZZZ</name>
<sequence length="86" mass="9435">MTAWTDLVTSTYKKGIAAGKPNYKFKDAMKDAAKLYKKTASKVVGAEAAVEEAVAPSPSKKSRKSRKSRKSKKSKKSKKGTRKARK</sequence>
<dbReference type="AlphaFoldDB" id="A0A6C0EWZ6"/>
<evidence type="ECO:0000313" key="2">
    <source>
        <dbReference type="EMBL" id="QHT32770.1"/>
    </source>
</evidence>
<accession>A0A6C0EWZ6</accession>
<feature type="compositionally biased region" description="Low complexity" evidence="1">
    <location>
        <begin position="47"/>
        <end position="59"/>
    </location>
</feature>
<evidence type="ECO:0000256" key="1">
    <source>
        <dbReference type="SAM" id="MobiDB-lite"/>
    </source>
</evidence>
<feature type="compositionally biased region" description="Basic residues" evidence="1">
    <location>
        <begin position="60"/>
        <end position="86"/>
    </location>
</feature>